<evidence type="ECO:0000256" key="2">
    <source>
        <dbReference type="SAM" id="Phobius"/>
    </source>
</evidence>
<comment type="similarity">
    <text evidence="1">Belongs to the N-Me-Phe pilin family.</text>
</comment>
<evidence type="ECO:0000256" key="1">
    <source>
        <dbReference type="ARBA" id="ARBA00005233"/>
    </source>
</evidence>
<dbReference type="SUPFAM" id="SSF55277">
    <property type="entry name" value="GYF domain"/>
    <property type="match status" value="1"/>
</dbReference>
<evidence type="ECO:0000313" key="5">
    <source>
        <dbReference type="Proteomes" id="UP000462066"/>
    </source>
</evidence>
<dbReference type="RefSeq" id="WP_162311869.1">
    <property type="nucleotide sequence ID" value="NZ_JACHGU010000008.1"/>
</dbReference>
<gene>
    <name evidence="4" type="ORF">B1992_12670</name>
</gene>
<dbReference type="Gene3D" id="3.30.700.10">
    <property type="entry name" value="Glycoprotein, Type 4 Pilin"/>
    <property type="match status" value="1"/>
</dbReference>
<dbReference type="GO" id="GO:0009289">
    <property type="term" value="C:pilus"/>
    <property type="evidence" value="ECO:0007669"/>
    <property type="project" value="InterPro"/>
</dbReference>
<keyword evidence="2" id="KW-0472">Membrane</keyword>
<dbReference type="InterPro" id="IPR035445">
    <property type="entry name" value="GYF-like_dom_sf"/>
</dbReference>
<keyword evidence="5" id="KW-1185">Reference proteome</keyword>
<name>A0A7V8GKL7_9GAMM</name>
<keyword evidence="2" id="KW-1133">Transmembrane helix</keyword>
<dbReference type="Pfam" id="PF14237">
    <property type="entry name" value="GYF_2"/>
    <property type="match status" value="1"/>
</dbReference>
<evidence type="ECO:0000259" key="3">
    <source>
        <dbReference type="Pfam" id="PF14237"/>
    </source>
</evidence>
<reference evidence="4 5" key="1">
    <citation type="submission" date="2017-10" db="EMBL/GenBank/DDBJ databases">
        <title>Whole genome sequencing of Pseudoxanthomonas broegbernensis DSM 12573(T).</title>
        <authorList>
            <person name="Kumar S."/>
            <person name="Bansal K."/>
            <person name="Kaur A."/>
            <person name="Patil P."/>
            <person name="Sharma S."/>
            <person name="Patil P.B."/>
        </authorList>
    </citation>
    <scope>NUCLEOTIDE SEQUENCE [LARGE SCALE GENOMIC DNA]</scope>
    <source>
        <strain evidence="4 5">DSM 12573</strain>
    </source>
</reference>
<dbReference type="AlphaFoldDB" id="A0A7V8GKL7"/>
<dbReference type="Pfam" id="PF00114">
    <property type="entry name" value="Pilin"/>
    <property type="match status" value="1"/>
</dbReference>
<dbReference type="InterPro" id="IPR001082">
    <property type="entry name" value="Pilin"/>
</dbReference>
<keyword evidence="2" id="KW-0812">Transmembrane</keyword>
<sequence length="221" mass="22843">MHTWYYATADGQRHGPLPAENLRALAAAGTIGPRTLVWREGLGQWQPLHAFHAELGLDGLPPPLPAAAVSQPPRQGMSGCVIAVLVGVALLVLVPVVGILAAVALPAYHDYTLRAHAAQAFAQAQAQQPAVAAFAAGHGRCPENGDEGFGDAGDYAGTHLASIAFGNFDGGERCGLEAIIAAPGKGALDGKAIWLEHDPDTGLWQCSSNAADKHLPVTCRG</sequence>
<accession>A0A7V8GKL7</accession>
<dbReference type="GO" id="GO:0007155">
    <property type="term" value="P:cell adhesion"/>
    <property type="evidence" value="ECO:0007669"/>
    <property type="project" value="InterPro"/>
</dbReference>
<comment type="caution">
    <text evidence="4">The sequence shown here is derived from an EMBL/GenBank/DDBJ whole genome shotgun (WGS) entry which is preliminary data.</text>
</comment>
<feature type="transmembrane region" description="Helical" evidence="2">
    <location>
        <begin position="80"/>
        <end position="105"/>
    </location>
</feature>
<dbReference type="EMBL" id="MWIP01000015">
    <property type="protein sequence ID" value="KAF1685231.1"/>
    <property type="molecule type" value="Genomic_DNA"/>
</dbReference>
<dbReference type="Proteomes" id="UP000462066">
    <property type="component" value="Unassembled WGS sequence"/>
</dbReference>
<dbReference type="InterPro" id="IPR025640">
    <property type="entry name" value="GYF_2"/>
</dbReference>
<feature type="domain" description="GYF" evidence="3">
    <location>
        <begin position="4"/>
        <end position="50"/>
    </location>
</feature>
<evidence type="ECO:0000313" key="4">
    <source>
        <dbReference type="EMBL" id="KAF1685231.1"/>
    </source>
</evidence>
<dbReference type="InterPro" id="IPR045584">
    <property type="entry name" value="Pilin-like"/>
</dbReference>
<protein>
    <submittedName>
        <fullName evidence="4">Pilus assembly protein PilA</fullName>
    </submittedName>
</protein>
<dbReference type="SUPFAM" id="SSF54523">
    <property type="entry name" value="Pili subunits"/>
    <property type="match status" value="1"/>
</dbReference>
<proteinExistence type="inferred from homology"/>
<organism evidence="4 5">
    <name type="scientific">Pseudoxanthomonas broegbernensis</name>
    <dbReference type="NCBI Taxonomy" id="83619"/>
    <lineage>
        <taxon>Bacteria</taxon>
        <taxon>Pseudomonadati</taxon>
        <taxon>Pseudomonadota</taxon>
        <taxon>Gammaproteobacteria</taxon>
        <taxon>Lysobacterales</taxon>
        <taxon>Lysobacteraceae</taxon>
        <taxon>Pseudoxanthomonas</taxon>
    </lineage>
</organism>